<comment type="subcellular location">
    <subcellularLocation>
        <location evidence="1">Cell membrane</location>
        <topology evidence="1">Multi-pass membrane protein</topology>
    </subcellularLocation>
</comment>
<dbReference type="PANTHER" id="PTHR33281:SF19">
    <property type="entry name" value="VOLTAGE-DEPENDENT ANION CHANNEL-FORMING PROTEIN YNEE"/>
    <property type="match status" value="1"/>
</dbReference>
<dbReference type="EMBL" id="CAUJNA010001224">
    <property type="protein sequence ID" value="CAJ1385337.1"/>
    <property type="molecule type" value="Genomic_DNA"/>
</dbReference>
<dbReference type="PANTHER" id="PTHR33281">
    <property type="entry name" value="UPF0187 PROTEIN YNEE"/>
    <property type="match status" value="1"/>
</dbReference>
<keyword evidence="4 8" id="KW-0812">Transmembrane</keyword>
<evidence type="ECO:0000313" key="9">
    <source>
        <dbReference type="EMBL" id="CAJ1385337.1"/>
    </source>
</evidence>
<keyword evidence="3" id="KW-1003">Cell membrane</keyword>
<evidence type="ECO:0000256" key="3">
    <source>
        <dbReference type="ARBA" id="ARBA00022475"/>
    </source>
</evidence>
<name>A0AA36MVJ1_9DINO</name>
<dbReference type="GO" id="GO:0005886">
    <property type="term" value="C:plasma membrane"/>
    <property type="evidence" value="ECO:0007669"/>
    <property type="project" value="UniProtKB-SubCell"/>
</dbReference>
<sequence length="373" mass="41500">MRGQLLHALGARGRSSRRGSPWAPKVLAAVGLSGSGLAAVTLAKMSEDESEKIWISRRGPFAWDAQRAVEWVPLVPCIGSGLVAALITYLMPRHLSKIRLPISVHELTALPLSILLAFRFQLSYERWWASRQQLQDVSANAVALAMCAANNQEVIALDSNPTKPCKAEIELNERRLLGLLDTVCAIIEWKLSNGQPPHPSNDVTVWEDIGAHLHPDDLEQLRKVRHPGLWCFDLLFTTIHRGQMLGVYSGELASGMFERTTSMLEGYQFCEMVQHQPNPAPFAVHLRSILLVFCVSFPFTIIGQISPTSLVLMQSALSFSLLGIEFVSREMEHPFGNDESDVPTRKVMGKTRAAIRAILWKHSSHQESVDWIG</sequence>
<feature type="transmembrane region" description="Helical" evidence="8">
    <location>
        <begin position="282"/>
        <end position="302"/>
    </location>
</feature>
<dbReference type="Proteomes" id="UP001178507">
    <property type="component" value="Unassembled WGS sequence"/>
</dbReference>
<evidence type="ECO:0000256" key="7">
    <source>
        <dbReference type="ARBA" id="ARBA00023136"/>
    </source>
</evidence>
<dbReference type="AlphaFoldDB" id="A0AA36MVJ1"/>
<keyword evidence="2" id="KW-0813">Transport</keyword>
<keyword evidence="10" id="KW-1185">Reference proteome</keyword>
<comment type="caution">
    <text evidence="9">The sequence shown here is derived from an EMBL/GenBank/DDBJ whole genome shotgun (WGS) entry which is preliminary data.</text>
</comment>
<accession>A0AA36MVJ1</accession>
<evidence type="ECO:0000313" key="10">
    <source>
        <dbReference type="Proteomes" id="UP001178507"/>
    </source>
</evidence>
<evidence type="ECO:0000256" key="4">
    <source>
        <dbReference type="ARBA" id="ARBA00022692"/>
    </source>
</evidence>
<dbReference type="GO" id="GO:0005254">
    <property type="term" value="F:chloride channel activity"/>
    <property type="evidence" value="ECO:0007669"/>
    <property type="project" value="InterPro"/>
</dbReference>
<evidence type="ECO:0000256" key="8">
    <source>
        <dbReference type="SAM" id="Phobius"/>
    </source>
</evidence>
<evidence type="ECO:0000256" key="5">
    <source>
        <dbReference type="ARBA" id="ARBA00022989"/>
    </source>
</evidence>
<dbReference type="Pfam" id="PF25539">
    <property type="entry name" value="Bestrophin_2"/>
    <property type="match status" value="1"/>
</dbReference>
<feature type="transmembrane region" description="Helical" evidence="8">
    <location>
        <begin position="71"/>
        <end position="91"/>
    </location>
</feature>
<reference evidence="9" key="1">
    <citation type="submission" date="2023-08" db="EMBL/GenBank/DDBJ databases">
        <authorList>
            <person name="Chen Y."/>
            <person name="Shah S."/>
            <person name="Dougan E. K."/>
            <person name="Thang M."/>
            <person name="Chan C."/>
        </authorList>
    </citation>
    <scope>NUCLEOTIDE SEQUENCE</scope>
</reference>
<evidence type="ECO:0000256" key="1">
    <source>
        <dbReference type="ARBA" id="ARBA00004651"/>
    </source>
</evidence>
<keyword evidence="7 8" id="KW-0472">Membrane</keyword>
<evidence type="ECO:0000256" key="2">
    <source>
        <dbReference type="ARBA" id="ARBA00022448"/>
    </source>
</evidence>
<proteinExistence type="predicted"/>
<evidence type="ECO:0000256" key="6">
    <source>
        <dbReference type="ARBA" id="ARBA00023065"/>
    </source>
</evidence>
<protein>
    <submittedName>
        <fullName evidence="9">Uncharacterized protein</fullName>
    </submittedName>
</protein>
<keyword evidence="6" id="KW-0406">Ion transport</keyword>
<organism evidence="9 10">
    <name type="scientific">Effrenium voratum</name>
    <dbReference type="NCBI Taxonomy" id="2562239"/>
    <lineage>
        <taxon>Eukaryota</taxon>
        <taxon>Sar</taxon>
        <taxon>Alveolata</taxon>
        <taxon>Dinophyceae</taxon>
        <taxon>Suessiales</taxon>
        <taxon>Symbiodiniaceae</taxon>
        <taxon>Effrenium</taxon>
    </lineage>
</organism>
<gene>
    <name evidence="9" type="ORF">EVOR1521_LOCUS11961</name>
</gene>
<feature type="transmembrane region" description="Helical" evidence="8">
    <location>
        <begin position="22"/>
        <end position="43"/>
    </location>
</feature>
<dbReference type="InterPro" id="IPR044669">
    <property type="entry name" value="YneE/VCCN1/2-like"/>
</dbReference>
<keyword evidence="5 8" id="KW-1133">Transmembrane helix</keyword>